<evidence type="ECO:0000259" key="7">
    <source>
        <dbReference type="Pfam" id="PF20654"/>
    </source>
</evidence>
<dbReference type="Proteomes" id="UP000001072">
    <property type="component" value="Unassembled WGS sequence"/>
</dbReference>
<dbReference type="GO" id="GO:0005546">
    <property type="term" value="F:phosphatidylinositol-4,5-bisphosphate binding"/>
    <property type="evidence" value="ECO:0007669"/>
    <property type="project" value="TreeGrafter"/>
</dbReference>
<dbReference type="GO" id="GO:0000145">
    <property type="term" value="C:exocyst"/>
    <property type="evidence" value="ECO:0007669"/>
    <property type="project" value="InterPro"/>
</dbReference>
<dbReference type="STRING" id="747676.F4RJY6"/>
<dbReference type="OrthoDB" id="27109at2759"/>
<reference evidence="9" key="1">
    <citation type="journal article" date="2011" name="Proc. Natl. Acad. Sci. U.S.A.">
        <title>Obligate biotrophy features unraveled by the genomic analysis of rust fungi.</title>
        <authorList>
            <person name="Duplessis S."/>
            <person name="Cuomo C.A."/>
            <person name="Lin Y.-C."/>
            <person name="Aerts A."/>
            <person name="Tisserant E."/>
            <person name="Veneault-Fourrey C."/>
            <person name="Joly D.L."/>
            <person name="Hacquard S."/>
            <person name="Amselem J."/>
            <person name="Cantarel B.L."/>
            <person name="Chiu R."/>
            <person name="Coutinho P.M."/>
            <person name="Feau N."/>
            <person name="Field M."/>
            <person name="Frey P."/>
            <person name="Gelhaye E."/>
            <person name="Goldberg J."/>
            <person name="Grabherr M.G."/>
            <person name="Kodira C.D."/>
            <person name="Kohler A."/>
            <person name="Kuees U."/>
            <person name="Lindquist E.A."/>
            <person name="Lucas S.M."/>
            <person name="Mago R."/>
            <person name="Mauceli E."/>
            <person name="Morin E."/>
            <person name="Murat C."/>
            <person name="Pangilinan J.L."/>
            <person name="Park R."/>
            <person name="Pearson M."/>
            <person name="Quesneville H."/>
            <person name="Rouhier N."/>
            <person name="Sakthikumar S."/>
            <person name="Salamov A.A."/>
            <person name="Schmutz J."/>
            <person name="Selles B."/>
            <person name="Shapiro H."/>
            <person name="Tanguay P."/>
            <person name="Tuskan G.A."/>
            <person name="Henrissat B."/>
            <person name="Van de Peer Y."/>
            <person name="Rouze P."/>
            <person name="Ellis J.G."/>
            <person name="Dodds P.N."/>
            <person name="Schein J.E."/>
            <person name="Zhong S."/>
            <person name="Hamelin R.C."/>
            <person name="Grigoriev I.V."/>
            <person name="Szabo L.J."/>
            <person name="Martin F."/>
        </authorList>
    </citation>
    <scope>NUCLEOTIDE SEQUENCE [LARGE SCALE GENOMIC DNA]</scope>
    <source>
        <strain evidence="9">98AG31 / pathotype 3-4-7</strain>
    </source>
</reference>
<gene>
    <name evidence="8" type="ORF">MELLADRAFT_85837</name>
</gene>
<keyword evidence="4" id="KW-0175">Coiled coil</keyword>
<evidence type="ECO:0000256" key="5">
    <source>
        <dbReference type="SAM" id="MobiDB-lite"/>
    </source>
</evidence>
<evidence type="ECO:0000256" key="2">
    <source>
        <dbReference type="ARBA" id="ARBA00022448"/>
    </source>
</evidence>
<dbReference type="KEGG" id="mlr:MELLADRAFT_85837"/>
<keyword evidence="3" id="KW-0268">Exocytosis</keyword>
<dbReference type="AlphaFoldDB" id="F4RJY6"/>
<feature type="region of interest" description="Disordered" evidence="5">
    <location>
        <begin position="1"/>
        <end position="120"/>
    </location>
</feature>
<evidence type="ECO:0000256" key="1">
    <source>
        <dbReference type="ARBA" id="ARBA00006518"/>
    </source>
</evidence>
<keyword evidence="2" id="KW-0813">Transport</keyword>
<dbReference type="PANTHER" id="PTHR16092">
    <property type="entry name" value="SEC3/SYNTAXIN-RELATED"/>
    <property type="match status" value="1"/>
</dbReference>
<evidence type="ECO:0000313" key="8">
    <source>
        <dbReference type="EMBL" id="EGG07394.1"/>
    </source>
</evidence>
<organism evidence="9">
    <name type="scientific">Melampsora larici-populina (strain 98AG31 / pathotype 3-4-7)</name>
    <name type="common">Poplar leaf rust fungus</name>
    <dbReference type="NCBI Taxonomy" id="747676"/>
    <lineage>
        <taxon>Eukaryota</taxon>
        <taxon>Fungi</taxon>
        <taxon>Dikarya</taxon>
        <taxon>Basidiomycota</taxon>
        <taxon>Pucciniomycotina</taxon>
        <taxon>Pucciniomycetes</taxon>
        <taxon>Pucciniales</taxon>
        <taxon>Melampsoraceae</taxon>
        <taxon>Melampsora</taxon>
    </lineage>
</organism>
<dbReference type="GO" id="GO:0005886">
    <property type="term" value="C:plasma membrane"/>
    <property type="evidence" value="ECO:0007669"/>
    <property type="project" value="TreeGrafter"/>
</dbReference>
<feature type="domain" description="Exocyst complex component Sec3 coiled-coil" evidence="6">
    <location>
        <begin position="151"/>
        <end position="281"/>
    </location>
</feature>
<proteinExistence type="inferred from homology"/>
<dbReference type="InterPro" id="IPR048628">
    <property type="entry name" value="Sec3_C"/>
</dbReference>
<dbReference type="VEuPathDB" id="FungiDB:MELLADRAFT_85837"/>
<dbReference type="Pfam" id="PF20654">
    <property type="entry name" value="Sec3_C-term"/>
    <property type="match status" value="1"/>
</dbReference>
<dbReference type="eggNOG" id="KOG2148">
    <property type="taxonomic scope" value="Eukaryota"/>
</dbReference>
<dbReference type="RefSeq" id="XP_007409301.1">
    <property type="nucleotide sequence ID" value="XM_007409239.1"/>
</dbReference>
<feature type="compositionally biased region" description="Low complexity" evidence="5">
    <location>
        <begin position="26"/>
        <end position="39"/>
    </location>
</feature>
<evidence type="ECO:0000313" key="9">
    <source>
        <dbReference type="Proteomes" id="UP000001072"/>
    </source>
</evidence>
<name>F4RJY6_MELLP</name>
<dbReference type="EMBL" id="GL883104">
    <property type="protein sequence ID" value="EGG07394.1"/>
    <property type="molecule type" value="Genomic_DNA"/>
</dbReference>
<feature type="domain" description="Exocyst complex component Sec3 C-terminal" evidence="7">
    <location>
        <begin position="499"/>
        <end position="846"/>
    </location>
</feature>
<dbReference type="GO" id="GO:0006887">
    <property type="term" value="P:exocytosis"/>
    <property type="evidence" value="ECO:0007669"/>
    <property type="project" value="UniProtKB-KW"/>
</dbReference>
<evidence type="ECO:0000256" key="3">
    <source>
        <dbReference type="ARBA" id="ARBA00022483"/>
    </source>
</evidence>
<evidence type="ECO:0000259" key="6">
    <source>
        <dbReference type="Pfam" id="PF09763"/>
    </source>
</evidence>
<dbReference type="HOGENOM" id="CLU_002075_0_0_1"/>
<evidence type="ECO:0000256" key="4">
    <source>
        <dbReference type="ARBA" id="ARBA00023054"/>
    </source>
</evidence>
<dbReference type="PANTHER" id="PTHR16092:SF14">
    <property type="entry name" value="EXOCYST COMPLEX COMPONENT 1 ISOFORM X1"/>
    <property type="match status" value="1"/>
</dbReference>
<feature type="compositionally biased region" description="Low complexity" evidence="5">
    <location>
        <begin position="46"/>
        <end position="62"/>
    </location>
</feature>
<dbReference type="Pfam" id="PF09763">
    <property type="entry name" value="Sec3_CC"/>
    <property type="match status" value="1"/>
</dbReference>
<sequence>MTPVSPSPLKFNKTKSPTNNLKEAATPSISRLISSPLRLTNEERPSTSSSLQQQPLPTSSQSAKNPARPISLAGAGPPRHKEEVLTRRGKSSNPTNVEIDFSIRPAVNEEDEEAEPPKGTVEAQHDILANVEEMLEGFEWRMIGTAVEGVDLIEERLLNELKALDLAEIHAIIENDDRVDLIGKSLDDGLAQLDKMEAMLSLYRTQLNLVSDEVTHIEGQNRGLQVQISNQRLLLEEIKELMQTVHIPPDVLDSLVREPLDKPEGVHNLEKSITILYKAILSVHNMGNAAAAVAAADDPVDEYKRDAKQFCKRVYEFLAVMFKYESEKFLKDPINETIIASLSLPSHEPLEKYLGTYCGLTLFMKELDEARYQQLCAAYFATFSDMHKKEISALFEVCRTQIRKPTEEELEAIDVVISSAFAASVIQSPTNAKISATRKPLARFDRKDKKGSGGTGQGEMTAGTGLEIISVSVLKNLEREQNFVRDLLNIQSADDELDNMITFADYADLEGYFRKAALAGNALKGNKFKDILSVMDLIFGFLPGVIKDWIDSFVARDPLQMVSVLAALDTTIKAAQQTRNEYWLKTLEVQQRKSLSLFEKYVKEQLKAIETTKLTVKKRKGVVGFIATFPDFVIRVERQMEVVDDQGNPTRKLVDKVYGQIVQSMFEALQMMAKNDKDQAPATGGGGGNQEDRDKDRLNYHTLIIENMHHFVTTASKVNVSALGLWLEKAKEQYDQNLNLYIRLVLRRPLARLIDFFEGIQQLLRTTSPSEISMHSQYTKSALKRAISSFDKKDLKKSIEALAKRVEKHFNDLANPSAVMNTVWSACEAELRKWIEEWNGVILKCYGIETHGLDIGVEDVKASFLKYKPEHSSFYCGLVALCYQIYIYI</sequence>
<accession>F4RJY6</accession>
<protein>
    <submittedName>
        <fullName evidence="8">Uncharacterized protein</fullName>
    </submittedName>
</protein>
<dbReference type="GeneID" id="18933974"/>
<comment type="similarity">
    <text evidence="1">Belongs to the SEC3 family.</text>
</comment>
<dbReference type="GO" id="GO:0006893">
    <property type="term" value="P:Golgi to plasma membrane transport"/>
    <property type="evidence" value="ECO:0007669"/>
    <property type="project" value="TreeGrafter"/>
</dbReference>
<dbReference type="InterPro" id="IPR019160">
    <property type="entry name" value="Sec3_CC"/>
</dbReference>
<keyword evidence="9" id="KW-1185">Reference proteome</keyword>
<dbReference type="InParanoid" id="F4RJY6"/>